<dbReference type="AlphaFoldDB" id="A0AAD5WDN2"/>
<evidence type="ECO:0000313" key="1">
    <source>
        <dbReference type="EMBL" id="KAJ1366575.1"/>
    </source>
</evidence>
<protein>
    <submittedName>
        <fullName evidence="1">Uncharacterized protein</fullName>
    </submittedName>
</protein>
<proteinExistence type="predicted"/>
<comment type="caution">
    <text evidence="1">The sequence shown here is derived from an EMBL/GenBank/DDBJ whole genome shotgun (WGS) entry which is preliminary data.</text>
</comment>
<evidence type="ECO:0000313" key="2">
    <source>
        <dbReference type="Proteomes" id="UP001196413"/>
    </source>
</evidence>
<sequence>MDDNMDVEVGEHVNKTKENLKTTFHIMQKHGNHLVASPICSLEDVPSKMVQNITLLKNSCI</sequence>
<dbReference type="Proteomes" id="UP001196413">
    <property type="component" value="Unassembled WGS sequence"/>
</dbReference>
<gene>
    <name evidence="1" type="ORF">KIN20_027263</name>
</gene>
<name>A0AAD5WDN2_PARTN</name>
<reference evidence="1" key="1">
    <citation type="submission" date="2021-06" db="EMBL/GenBank/DDBJ databases">
        <title>Parelaphostrongylus tenuis whole genome reference sequence.</title>
        <authorList>
            <person name="Garwood T.J."/>
            <person name="Larsen P.A."/>
            <person name="Fountain-Jones N.M."/>
            <person name="Garbe J.R."/>
            <person name="Macchietto M.G."/>
            <person name="Kania S.A."/>
            <person name="Gerhold R.W."/>
            <person name="Richards J.E."/>
            <person name="Wolf T.M."/>
        </authorList>
    </citation>
    <scope>NUCLEOTIDE SEQUENCE</scope>
    <source>
        <strain evidence="1">MNPRO001-30</strain>
        <tissue evidence="1">Meninges</tissue>
    </source>
</reference>
<accession>A0AAD5WDN2</accession>
<dbReference type="EMBL" id="JAHQIW010005582">
    <property type="protein sequence ID" value="KAJ1366575.1"/>
    <property type="molecule type" value="Genomic_DNA"/>
</dbReference>
<keyword evidence="2" id="KW-1185">Reference proteome</keyword>
<organism evidence="1 2">
    <name type="scientific">Parelaphostrongylus tenuis</name>
    <name type="common">Meningeal worm</name>
    <dbReference type="NCBI Taxonomy" id="148309"/>
    <lineage>
        <taxon>Eukaryota</taxon>
        <taxon>Metazoa</taxon>
        <taxon>Ecdysozoa</taxon>
        <taxon>Nematoda</taxon>
        <taxon>Chromadorea</taxon>
        <taxon>Rhabditida</taxon>
        <taxon>Rhabditina</taxon>
        <taxon>Rhabditomorpha</taxon>
        <taxon>Strongyloidea</taxon>
        <taxon>Metastrongylidae</taxon>
        <taxon>Parelaphostrongylus</taxon>
    </lineage>
</organism>